<keyword evidence="2" id="KW-1185">Reference proteome</keyword>
<comment type="caution">
    <text evidence="1">The sequence shown here is derived from an EMBL/GenBank/DDBJ whole genome shotgun (WGS) entry which is preliminary data.</text>
</comment>
<dbReference type="Proteomes" id="UP000053237">
    <property type="component" value="Unassembled WGS sequence"/>
</dbReference>
<protein>
    <submittedName>
        <fullName evidence="1">Uncharacterized protein</fullName>
    </submittedName>
</protein>
<dbReference type="InParanoid" id="A0A024GBI5"/>
<dbReference type="AlphaFoldDB" id="A0A024GBI5"/>
<gene>
    <name evidence="1" type="ORF">BN9_049170</name>
</gene>
<sequence>MEHSIPSRYATQCERWIHLLQRYRANVTLDVLVLPVGLRIAAPLQCNSRCFQPCRLCASWQMSISFLYSYRMLRVLYEAAASRPALFLKDRCLDLPGILPFGNQHRFAFF</sequence>
<proteinExistence type="predicted"/>
<organism evidence="1 2">
    <name type="scientific">Albugo candida</name>
    <dbReference type="NCBI Taxonomy" id="65357"/>
    <lineage>
        <taxon>Eukaryota</taxon>
        <taxon>Sar</taxon>
        <taxon>Stramenopiles</taxon>
        <taxon>Oomycota</taxon>
        <taxon>Peronosporomycetes</taxon>
        <taxon>Albuginales</taxon>
        <taxon>Albuginaceae</taxon>
        <taxon>Albugo</taxon>
    </lineage>
</organism>
<dbReference type="EMBL" id="CAIX01000062">
    <property type="protein sequence ID" value="CCI44133.1"/>
    <property type="molecule type" value="Genomic_DNA"/>
</dbReference>
<name>A0A024GBI5_9STRA</name>
<evidence type="ECO:0000313" key="2">
    <source>
        <dbReference type="Proteomes" id="UP000053237"/>
    </source>
</evidence>
<reference evidence="1 2" key="1">
    <citation type="submission" date="2012-05" db="EMBL/GenBank/DDBJ databases">
        <title>Recombination and specialization in a pathogen metapopulation.</title>
        <authorList>
            <person name="Gardiner A."/>
            <person name="Kemen E."/>
            <person name="Schultz-Larsen T."/>
            <person name="MacLean D."/>
            <person name="Van Oosterhout C."/>
            <person name="Jones J.D.G."/>
        </authorList>
    </citation>
    <scope>NUCLEOTIDE SEQUENCE [LARGE SCALE GENOMIC DNA]</scope>
    <source>
        <strain evidence="1 2">Ac Nc2</strain>
    </source>
</reference>
<evidence type="ECO:0000313" key="1">
    <source>
        <dbReference type="EMBL" id="CCI44133.1"/>
    </source>
</evidence>
<accession>A0A024GBI5</accession>